<dbReference type="Proteomes" id="UP001595526">
    <property type="component" value="Unassembled WGS sequence"/>
</dbReference>
<evidence type="ECO:0000256" key="6">
    <source>
        <dbReference type="ARBA" id="ARBA00023136"/>
    </source>
</evidence>
<dbReference type="GO" id="GO:0008233">
    <property type="term" value="F:peptidase activity"/>
    <property type="evidence" value="ECO:0007669"/>
    <property type="project" value="UniProtKB-KW"/>
</dbReference>
<reference evidence="11" key="1">
    <citation type="journal article" date="2019" name="Int. J. Syst. Evol. Microbiol.">
        <title>The Global Catalogue of Microorganisms (GCM) 10K type strain sequencing project: providing services to taxonomists for standard genome sequencing and annotation.</title>
        <authorList>
            <consortium name="The Broad Institute Genomics Platform"/>
            <consortium name="The Broad Institute Genome Sequencing Center for Infectious Disease"/>
            <person name="Wu L."/>
            <person name="Ma J."/>
        </authorList>
    </citation>
    <scope>NUCLEOTIDE SEQUENCE [LARGE SCALE GENOMIC DNA]</scope>
    <source>
        <strain evidence="11">KCTC 52416</strain>
    </source>
</reference>
<evidence type="ECO:0000256" key="3">
    <source>
        <dbReference type="ARBA" id="ARBA00007931"/>
    </source>
</evidence>
<feature type="transmembrane region" description="Helical" evidence="8">
    <location>
        <begin position="12"/>
        <end position="35"/>
    </location>
</feature>
<accession>A0ABV7JL75</accession>
<evidence type="ECO:0000256" key="8">
    <source>
        <dbReference type="SAM" id="Phobius"/>
    </source>
</evidence>
<comment type="cofactor">
    <cofactor evidence="1">
        <name>Zn(2+)</name>
        <dbReference type="ChEBI" id="CHEBI:29105"/>
    </cofactor>
</comment>
<evidence type="ECO:0000256" key="4">
    <source>
        <dbReference type="ARBA" id="ARBA00022692"/>
    </source>
</evidence>
<feature type="transmembrane region" description="Helical" evidence="8">
    <location>
        <begin position="83"/>
        <end position="104"/>
    </location>
</feature>
<keyword evidence="11" id="KW-1185">Reference proteome</keyword>
<comment type="caution">
    <text evidence="10">The sequence shown here is derived from an EMBL/GenBank/DDBJ whole genome shotgun (WGS) entry which is preliminary data.</text>
</comment>
<evidence type="ECO:0000256" key="7">
    <source>
        <dbReference type="SAM" id="MobiDB-lite"/>
    </source>
</evidence>
<evidence type="ECO:0000313" key="11">
    <source>
        <dbReference type="Proteomes" id="UP001595526"/>
    </source>
</evidence>
<evidence type="ECO:0000256" key="2">
    <source>
        <dbReference type="ARBA" id="ARBA00004141"/>
    </source>
</evidence>
<keyword evidence="10" id="KW-0378">Hydrolase</keyword>
<organism evidence="10 11">
    <name type="scientific">Parapedobacter deserti</name>
    <dbReference type="NCBI Taxonomy" id="1912957"/>
    <lineage>
        <taxon>Bacteria</taxon>
        <taxon>Pseudomonadati</taxon>
        <taxon>Bacteroidota</taxon>
        <taxon>Sphingobacteriia</taxon>
        <taxon>Sphingobacteriales</taxon>
        <taxon>Sphingobacteriaceae</taxon>
        <taxon>Parapedobacter</taxon>
    </lineage>
</organism>
<dbReference type="Pfam" id="PF02163">
    <property type="entry name" value="Peptidase_M50"/>
    <property type="match status" value="1"/>
</dbReference>
<dbReference type="InterPro" id="IPR008915">
    <property type="entry name" value="Peptidase_M50"/>
</dbReference>
<dbReference type="GO" id="GO:0006508">
    <property type="term" value="P:proteolysis"/>
    <property type="evidence" value="ECO:0007669"/>
    <property type="project" value="UniProtKB-KW"/>
</dbReference>
<keyword evidence="10" id="KW-0645">Protease</keyword>
<dbReference type="EMBL" id="JBHRTA010000023">
    <property type="protein sequence ID" value="MFC3197576.1"/>
    <property type="molecule type" value="Genomic_DNA"/>
</dbReference>
<keyword evidence="5 8" id="KW-1133">Transmembrane helix</keyword>
<feature type="region of interest" description="Disordered" evidence="7">
    <location>
        <begin position="206"/>
        <end position="227"/>
    </location>
</feature>
<comment type="similarity">
    <text evidence="3">Belongs to the peptidase M50B family.</text>
</comment>
<evidence type="ECO:0000259" key="9">
    <source>
        <dbReference type="Pfam" id="PF02163"/>
    </source>
</evidence>
<name>A0ABV7JL75_9SPHI</name>
<sequence length="227" mass="26318">MFGIQDIPKFIMAFFVLLPLISTIHEAGHVFFAWLMGGKNIKITIGTGKPLFNWSIIEVRQYYFWYGVCTFNNIKREKKIANILIFSGGALFNLLGTIAVILLVQHEIINESLFTYQFTYFSLYYIFFALIPTPYPDGSFSDGKIIFDLLRGKEDIIKDRIFRIYRENSTDHWRIFDDKNNLIGSYQDQIKALAMINEIAQSNRPSKVINGKDEDGEEISNYPRIPL</sequence>
<evidence type="ECO:0000256" key="1">
    <source>
        <dbReference type="ARBA" id="ARBA00001947"/>
    </source>
</evidence>
<evidence type="ECO:0000313" key="10">
    <source>
        <dbReference type="EMBL" id="MFC3197576.1"/>
    </source>
</evidence>
<dbReference type="RefSeq" id="WP_379021394.1">
    <property type="nucleotide sequence ID" value="NZ_JBHRTA010000023.1"/>
</dbReference>
<proteinExistence type="inferred from homology"/>
<evidence type="ECO:0000256" key="5">
    <source>
        <dbReference type="ARBA" id="ARBA00022989"/>
    </source>
</evidence>
<protein>
    <submittedName>
        <fullName evidence="10">Site-2 protease family protein</fullName>
    </submittedName>
</protein>
<feature type="domain" description="Peptidase M50" evidence="9">
    <location>
        <begin position="13"/>
        <end position="104"/>
    </location>
</feature>
<keyword evidence="6 8" id="KW-0472">Membrane</keyword>
<comment type="subcellular location">
    <subcellularLocation>
        <location evidence="2">Membrane</location>
        <topology evidence="2">Multi-pass membrane protein</topology>
    </subcellularLocation>
</comment>
<keyword evidence="4 8" id="KW-0812">Transmembrane</keyword>
<gene>
    <name evidence="10" type="ORF">ACFOET_08130</name>
</gene>
<feature type="transmembrane region" description="Helical" evidence="8">
    <location>
        <begin position="116"/>
        <end position="135"/>
    </location>
</feature>